<dbReference type="EMBL" id="ACKY01000079">
    <property type="protein sequence ID" value="EEV88387.1"/>
    <property type="molecule type" value="Genomic_DNA"/>
</dbReference>
<dbReference type="HOGENOM" id="CLU_555165_0_0_6"/>
<reference evidence="1 2" key="1">
    <citation type="submission" date="2009-08" db="EMBL/GenBank/DDBJ databases">
        <authorList>
            <person name="Qin X."/>
            <person name="Bachman B."/>
            <person name="Battles P."/>
            <person name="Bell A."/>
            <person name="Bess C."/>
            <person name="Bickham C."/>
            <person name="Chaboub L."/>
            <person name="Chen D."/>
            <person name="Coyle M."/>
            <person name="Deiros D.R."/>
            <person name="Dinh H."/>
            <person name="Forbes L."/>
            <person name="Fowler G."/>
            <person name="Francisco L."/>
            <person name="Fu Q."/>
            <person name="Gubbala S."/>
            <person name="Hale W."/>
            <person name="Han Y."/>
            <person name="Hemphill L."/>
            <person name="Highlander S.K."/>
            <person name="Hirani K."/>
            <person name="Hogues M."/>
            <person name="Jackson L."/>
            <person name="Jakkamsetti A."/>
            <person name="Javaid M."/>
            <person name="Jiang H."/>
            <person name="Korchina V."/>
            <person name="Kovar C."/>
            <person name="Lara F."/>
            <person name="Lee S."/>
            <person name="Mata R."/>
            <person name="Mathew T."/>
            <person name="Moen C."/>
            <person name="Morales K."/>
            <person name="Munidasa M."/>
            <person name="Nazareth L."/>
            <person name="Ngo R."/>
            <person name="Nguyen L."/>
            <person name="Okwuonu G."/>
            <person name="Ongeri F."/>
            <person name="Patil S."/>
            <person name="Petrosino J."/>
            <person name="Pham C."/>
            <person name="Pham P."/>
            <person name="Pu L.-L."/>
            <person name="Puazo M."/>
            <person name="Raj R."/>
            <person name="Reid J."/>
            <person name="Rouhana J."/>
            <person name="Saada N."/>
            <person name="Shang Y."/>
            <person name="Simmons D."/>
            <person name="Thornton R."/>
            <person name="Warren J."/>
            <person name="Weissenberger G."/>
            <person name="Zhang J."/>
            <person name="Zhang L."/>
            <person name="Zhou C."/>
            <person name="Zhu D."/>
            <person name="Muzny D."/>
            <person name="Worley K."/>
            <person name="Gibbs R."/>
        </authorList>
    </citation>
    <scope>NUCLEOTIDE SEQUENCE [LARGE SCALE GENOMIC DNA]</scope>
    <source>
        <strain evidence="2">ATCC 15826 / DSM 8339 / NCTC 10426 / 6573</strain>
    </source>
</reference>
<protein>
    <submittedName>
        <fullName evidence="1">Uncharacterized protein</fullName>
    </submittedName>
</protein>
<gene>
    <name evidence="1" type="ORF">HMPREF0198_1496</name>
</gene>
<comment type="caution">
    <text evidence="1">The sequence shown here is derived from an EMBL/GenBank/DDBJ whole genome shotgun (WGS) entry which is preliminary data.</text>
</comment>
<evidence type="ECO:0000313" key="2">
    <source>
        <dbReference type="Proteomes" id="UP000004870"/>
    </source>
</evidence>
<accession>C8NAG8</accession>
<evidence type="ECO:0000313" key="1">
    <source>
        <dbReference type="EMBL" id="EEV88387.1"/>
    </source>
</evidence>
<proteinExistence type="predicted"/>
<keyword evidence="2" id="KW-1185">Reference proteome</keyword>
<name>C8NAG8_CARH6</name>
<dbReference type="AlphaFoldDB" id="C8NAG8"/>
<dbReference type="Proteomes" id="UP000004870">
    <property type="component" value="Unassembled WGS sequence"/>
</dbReference>
<organism evidence="1 2">
    <name type="scientific">Cardiobacterium hominis (strain ATCC 15826 / DSM 8339 / NCTC 10426 / 6573)</name>
    <dbReference type="NCBI Taxonomy" id="638300"/>
    <lineage>
        <taxon>Bacteria</taxon>
        <taxon>Pseudomonadati</taxon>
        <taxon>Pseudomonadota</taxon>
        <taxon>Gammaproteobacteria</taxon>
        <taxon>Cardiobacteriales</taxon>
        <taxon>Cardiobacteriaceae</taxon>
        <taxon>Cardiobacterium</taxon>
    </lineage>
</organism>
<sequence>MGNAVEDNALGPESFARRQRDRQIIDGKMLGDIPLNSTAEQLLADEQADQRSEYLAEKNRKGTLSKDETAEFLGYLAQIHKEYENEYGKNIADSIIKDFIDHKDPFRPDSYPYAGNRTEQHEWYERNKDNPYYYPKNYLDRFNLGWLIREKTKTEEERIFNKAARIKGQNLVLERDTNQYGGNAVYGLAGGTGSLPVAIRAATVAHGTAQTVVGISNNDGEQALWGMFELMGAVGGNAAGYKIAVKKTDPGIIPHQIMGNESGYIAGSAKYRPVPNELQNKFAPPQNNRLKHDSNGNIVGNKGGKIEQTNLVDDGFNPVYKDSAGHHFKINPKNGNYEYISSWEISGKITDIQLSRQIHEAAVNRSASFFEQQGVKVTTGITLRNTLTQEKAVLDQLISGGAPGAKMPVPPGFKAIDLKTGKEVTHIKFDKNGNIGIENKTGGAGLERNQSSIYQNCVMGTGCIKSVGRKAQEAELRKGVVPEEIYILRSD</sequence>